<dbReference type="EMBL" id="GEZM01087158">
    <property type="protein sequence ID" value="JAV58884.1"/>
    <property type="molecule type" value="Transcribed_RNA"/>
</dbReference>
<keyword evidence="3 6" id="KW-0808">Transferase</keyword>
<sequence length="406" mass="47729">MKMNESKSIQKKQRSANGMSNWFRLMLAITLAILALDNYRRFGIIMHPFEIVKLVTVTIFNHSWLYGIIFLCILQQMVQTFFIEKLLSWNRLSERQGMTLHAINAFFVAVTFVVTVRFNQASFGVIRTVSSTLVQCSIIKTWSYAYVNKELRKQSIKRDDEGTSQYPRNVTLKNLCEYMLCTPHVQYKLSYPDRQYPTFRECMRQLFLAFSVICGMTFLAKQFIFPELKLLKHNHFNGTEKVQRFFTVMVFLHLFWILGYFLFYRIIHPTYAILTGMPYIVFEEDWWNSPNMDEFWRLWNRLIYDALKLTVMIPLLRKGFGKRAAKTISFLIAGLLHEIVNTLPLGIYSGAGILVTLFEIPVGYVSTYVTRRFGDEVGNTLIWVYFNINHTVSFVFAYITYDLFEA</sequence>
<comment type="pathway">
    <text evidence="2">Lipid metabolism.</text>
</comment>
<comment type="similarity">
    <text evidence="6">Belongs to the membrane-bound acyltransferase family. Sterol o-acyltransferase subfamily.</text>
</comment>
<evidence type="ECO:0000256" key="1">
    <source>
        <dbReference type="ARBA" id="ARBA00004477"/>
    </source>
</evidence>
<dbReference type="GO" id="GO:0005789">
    <property type="term" value="C:endoplasmic reticulum membrane"/>
    <property type="evidence" value="ECO:0007669"/>
    <property type="project" value="UniProtKB-SubCell"/>
</dbReference>
<accession>A0A1Y1KC04</accession>
<keyword evidence="6 8" id="KW-0472">Membrane</keyword>
<evidence type="ECO:0000256" key="4">
    <source>
        <dbReference type="ARBA" id="ARBA00022824"/>
    </source>
</evidence>
<reference evidence="9" key="1">
    <citation type="journal article" date="2016" name="Sci. Rep.">
        <title>Molecular characterization of firefly nuptial gifts: a multi-omics approach sheds light on postcopulatory sexual selection.</title>
        <authorList>
            <person name="Al-Wathiqui N."/>
            <person name="Fallon T.R."/>
            <person name="South A."/>
            <person name="Weng J.K."/>
            <person name="Lewis S.M."/>
        </authorList>
    </citation>
    <scope>NUCLEOTIDE SEQUENCE</scope>
</reference>
<keyword evidence="5 6" id="KW-0012">Acyltransferase</keyword>
<feature type="transmembrane region" description="Helical" evidence="8">
    <location>
        <begin position="99"/>
        <end position="118"/>
    </location>
</feature>
<dbReference type="AlphaFoldDB" id="A0A1Y1KC04"/>
<evidence type="ECO:0000256" key="8">
    <source>
        <dbReference type="SAM" id="Phobius"/>
    </source>
</evidence>
<comment type="subcellular location">
    <subcellularLocation>
        <location evidence="1 6">Endoplasmic reticulum membrane</location>
        <topology evidence="1 6">Multi-pass membrane protein</topology>
    </subcellularLocation>
</comment>
<dbReference type="PANTHER" id="PTHR10408">
    <property type="entry name" value="STEROL O-ACYLTRANSFERASE"/>
    <property type="match status" value="1"/>
</dbReference>
<feature type="transmembrane region" description="Helical" evidence="8">
    <location>
        <begin position="381"/>
        <end position="401"/>
    </location>
</feature>
<evidence type="ECO:0000256" key="2">
    <source>
        <dbReference type="ARBA" id="ARBA00005189"/>
    </source>
</evidence>
<dbReference type="GO" id="GO:0019432">
    <property type="term" value="P:triglyceride biosynthetic process"/>
    <property type="evidence" value="ECO:0007669"/>
    <property type="project" value="TreeGrafter"/>
</dbReference>
<name>A0A1Y1KC04_PHOPY</name>
<evidence type="ECO:0000256" key="3">
    <source>
        <dbReference type="ARBA" id="ARBA00022679"/>
    </source>
</evidence>
<dbReference type="PANTHER" id="PTHR10408:SF7">
    <property type="entry name" value="DIACYLGLYCEROL O-ACYLTRANSFERASE 1"/>
    <property type="match status" value="1"/>
</dbReference>
<dbReference type="InterPro" id="IPR014371">
    <property type="entry name" value="Oat_ACAT_DAG_ARE"/>
</dbReference>
<proteinExistence type="inferred from homology"/>
<evidence type="ECO:0000256" key="5">
    <source>
        <dbReference type="ARBA" id="ARBA00023315"/>
    </source>
</evidence>
<keyword evidence="8" id="KW-1133">Transmembrane helix</keyword>
<evidence type="ECO:0000256" key="7">
    <source>
        <dbReference type="PIRSR" id="PIRSR000439-1"/>
    </source>
</evidence>
<feature type="transmembrane region" description="Helical" evidence="8">
    <location>
        <begin position="206"/>
        <end position="225"/>
    </location>
</feature>
<feature type="transmembrane region" description="Helical" evidence="8">
    <location>
        <begin position="59"/>
        <end position="78"/>
    </location>
</feature>
<feature type="transmembrane region" description="Helical" evidence="8">
    <location>
        <begin position="245"/>
        <end position="267"/>
    </location>
</feature>
<evidence type="ECO:0000256" key="6">
    <source>
        <dbReference type="PIRNR" id="PIRNR000439"/>
    </source>
</evidence>
<dbReference type="PIRSF" id="PIRSF000439">
    <property type="entry name" value="Oat_ACAT_DAG_ARE"/>
    <property type="match status" value="1"/>
</dbReference>
<feature type="active site" evidence="7">
    <location>
        <position position="337"/>
    </location>
</feature>
<evidence type="ECO:0000313" key="9">
    <source>
        <dbReference type="EMBL" id="JAV58884.1"/>
    </source>
</evidence>
<organism evidence="9">
    <name type="scientific">Photinus pyralis</name>
    <name type="common">Common eastern firefly</name>
    <name type="synonym">Lampyris pyralis</name>
    <dbReference type="NCBI Taxonomy" id="7054"/>
    <lineage>
        <taxon>Eukaryota</taxon>
        <taxon>Metazoa</taxon>
        <taxon>Ecdysozoa</taxon>
        <taxon>Arthropoda</taxon>
        <taxon>Hexapoda</taxon>
        <taxon>Insecta</taxon>
        <taxon>Pterygota</taxon>
        <taxon>Neoptera</taxon>
        <taxon>Endopterygota</taxon>
        <taxon>Coleoptera</taxon>
        <taxon>Polyphaga</taxon>
        <taxon>Elateriformia</taxon>
        <taxon>Elateroidea</taxon>
        <taxon>Lampyridae</taxon>
        <taxon>Lampyrinae</taxon>
        <taxon>Photinus</taxon>
    </lineage>
</organism>
<keyword evidence="4 6" id="KW-0256">Endoplasmic reticulum</keyword>
<dbReference type="GO" id="GO:0004144">
    <property type="term" value="F:diacylglycerol O-acyltransferase activity"/>
    <property type="evidence" value="ECO:0007669"/>
    <property type="project" value="TreeGrafter"/>
</dbReference>
<dbReference type="UniPathway" id="UPA00230"/>
<keyword evidence="8" id="KW-0812">Transmembrane</keyword>
<feature type="transmembrane region" description="Helical" evidence="8">
    <location>
        <begin position="346"/>
        <end position="369"/>
    </location>
</feature>
<feature type="transmembrane region" description="Helical" evidence="8">
    <location>
        <begin position="124"/>
        <end position="147"/>
    </location>
</feature>
<feature type="transmembrane region" description="Helical" evidence="8">
    <location>
        <begin position="21"/>
        <end position="39"/>
    </location>
</feature>
<protein>
    <recommendedName>
        <fullName evidence="6">O-acyltransferase</fullName>
    </recommendedName>
</protein>